<keyword evidence="3" id="KW-1185">Reference proteome</keyword>
<evidence type="ECO:0000259" key="1">
    <source>
        <dbReference type="PROSITE" id="PS50304"/>
    </source>
</evidence>
<dbReference type="InterPro" id="IPR050621">
    <property type="entry name" value="Tudor_domain_containing"/>
</dbReference>
<dbReference type="SUPFAM" id="SSF63748">
    <property type="entry name" value="Tudor/PWWP/MBT"/>
    <property type="match status" value="1"/>
</dbReference>
<dbReference type="STRING" id="7398.A0A1B0A5W1"/>
<dbReference type="FunFam" id="2.30.30.140:FF:000018">
    <property type="entry name" value="Serine/threonine-protein kinase 31"/>
    <property type="match status" value="1"/>
</dbReference>
<feature type="domain" description="Tudor" evidence="1">
    <location>
        <begin position="485"/>
        <end position="545"/>
    </location>
</feature>
<organism evidence="2 3">
    <name type="scientific">Glossina pallidipes</name>
    <name type="common">Tsetse fly</name>
    <dbReference type="NCBI Taxonomy" id="7398"/>
    <lineage>
        <taxon>Eukaryota</taxon>
        <taxon>Metazoa</taxon>
        <taxon>Ecdysozoa</taxon>
        <taxon>Arthropoda</taxon>
        <taxon>Hexapoda</taxon>
        <taxon>Insecta</taxon>
        <taxon>Pterygota</taxon>
        <taxon>Neoptera</taxon>
        <taxon>Endopterygota</taxon>
        <taxon>Diptera</taxon>
        <taxon>Brachycera</taxon>
        <taxon>Muscomorpha</taxon>
        <taxon>Hippoboscoidea</taxon>
        <taxon>Glossinidae</taxon>
        <taxon>Glossina</taxon>
    </lineage>
</organism>
<protein>
    <submittedName>
        <fullName evidence="2">Tudor domain-containing protein</fullName>
    </submittedName>
</protein>
<dbReference type="PROSITE" id="PS50304">
    <property type="entry name" value="TUDOR"/>
    <property type="match status" value="1"/>
</dbReference>
<dbReference type="Gene3D" id="2.40.50.90">
    <property type="match status" value="1"/>
</dbReference>
<dbReference type="EnsemblMetazoa" id="GPAI035413-RA">
    <property type="protein sequence ID" value="GPAI035413-PA"/>
    <property type="gene ID" value="GPAI035413"/>
</dbReference>
<name>A0A1B0A5W1_GLOPL</name>
<dbReference type="InterPro" id="IPR002999">
    <property type="entry name" value="Tudor"/>
</dbReference>
<evidence type="ECO:0000313" key="3">
    <source>
        <dbReference type="Proteomes" id="UP000092445"/>
    </source>
</evidence>
<dbReference type="GO" id="GO:0005737">
    <property type="term" value="C:cytoplasm"/>
    <property type="evidence" value="ECO:0007669"/>
    <property type="project" value="UniProtKB-ARBA"/>
</dbReference>
<dbReference type="PANTHER" id="PTHR22948">
    <property type="entry name" value="TUDOR DOMAIN CONTAINING PROTEIN"/>
    <property type="match status" value="1"/>
</dbReference>
<proteinExistence type="predicted"/>
<reference evidence="2" key="2">
    <citation type="submission" date="2020-05" db="UniProtKB">
        <authorList>
            <consortium name="EnsemblMetazoa"/>
        </authorList>
    </citation>
    <scope>IDENTIFICATION</scope>
    <source>
        <strain evidence="2">IAEA</strain>
    </source>
</reference>
<dbReference type="VEuPathDB" id="VectorBase:GPAI035413"/>
<evidence type="ECO:0000313" key="2">
    <source>
        <dbReference type="EnsemblMetazoa" id="GPAI035413-PA"/>
    </source>
</evidence>
<dbReference type="InterPro" id="IPR035437">
    <property type="entry name" value="SNase_OB-fold_sf"/>
</dbReference>
<dbReference type="Proteomes" id="UP000092445">
    <property type="component" value="Unassembled WGS sequence"/>
</dbReference>
<dbReference type="PANTHER" id="PTHR22948:SF29">
    <property type="entry name" value="FI02030P-RELATED"/>
    <property type="match status" value="1"/>
</dbReference>
<reference evidence="3" key="1">
    <citation type="submission" date="2014-03" db="EMBL/GenBank/DDBJ databases">
        <authorList>
            <person name="Aksoy S."/>
            <person name="Warren W."/>
            <person name="Wilson R.K."/>
        </authorList>
    </citation>
    <scope>NUCLEOTIDE SEQUENCE [LARGE SCALE GENOMIC DNA]</scope>
    <source>
        <strain evidence="3">IAEA</strain>
    </source>
</reference>
<sequence length="622" mass="70782">MENKEDQMKTMHLMCQKEVEQLFSNLDKFLIDSERSQKMLFGCRSNGSKDARNDGTSAFTLIAFDRYMSHMGTILNMARKFNIHLQLHTLGNGMFNAAEVSGGISQTRLIEDFFQWSNIWMNQELDRYVACCDNRTLNGSNETSHDLGKIASTKGKAIEAAVPKVSSTGSTVSTNHLKPLRKIQYQSHYPSLEDMLGIMLPKKNLDHFKAGSEFEASITYVQNYKELVFYICELSDYPILFELSGSIELQPIKRPLVANSVFCITQNKKSTEERKECVWRAVMVPNKSPGQSDCVLLIDFGEIVSLNERTTFYRLPPKYQHIPPMAIKCTLEGASDVDGYFNAHQGYCEMILRSNEFKIVQFRVSCRMDQVLHLVLLEPLANKLDSRVCNSVNANPFVNLSIEDERDDRDPLPLPISVLKSLNMDFAERSDQLMLKGYSLQITVTHVVNPVSFYAIIGDLNATKQRESLCWPDNEVPALQKQIIPPNINDLLLSQYIKDGYWYRAKVVEIDQERQMYKVFYIDFGNTEIVPLCCLAKCTEQLMQSNPARAVRFRLANLIDNTACDETRRRKAIDTIAVIILNQTASVEVIGRNDEEIIVRFVDGQFADIPDILLSLGVVEET</sequence>
<dbReference type="AlphaFoldDB" id="A0A1B0A5W1"/>
<accession>A0A1B0A5W1</accession>
<dbReference type="Gene3D" id="2.30.30.140">
    <property type="match status" value="1"/>
</dbReference>
<dbReference type="SMART" id="SM00333">
    <property type="entry name" value="TUDOR"/>
    <property type="match status" value="1"/>
</dbReference>
<dbReference type="Pfam" id="PF00567">
    <property type="entry name" value="TUDOR"/>
    <property type="match status" value="2"/>
</dbReference>